<organism evidence="7 8">
    <name type="scientific">Leptomonas seymouri</name>
    <dbReference type="NCBI Taxonomy" id="5684"/>
    <lineage>
        <taxon>Eukaryota</taxon>
        <taxon>Discoba</taxon>
        <taxon>Euglenozoa</taxon>
        <taxon>Kinetoplastea</taxon>
        <taxon>Metakinetoplastina</taxon>
        <taxon>Trypanosomatida</taxon>
        <taxon>Trypanosomatidae</taxon>
        <taxon>Leishmaniinae</taxon>
        <taxon>Leptomonas</taxon>
    </lineage>
</organism>
<dbReference type="SMART" id="SM00184">
    <property type="entry name" value="RING"/>
    <property type="match status" value="1"/>
</dbReference>
<evidence type="ECO:0000256" key="1">
    <source>
        <dbReference type="ARBA" id="ARBA00022723"/>
    </source>
</evidence>
<dbReference type="PANTHER" id="PTHR45969:SF69">
    <property type="entry name" value="FINGER DOMAIN PROTEIN, PUTATIVE (AFU_ORTHOLOGUE AFUA_3G12190)-RELATED"/>
    <property type="match status" value="1"/>
</dbReference>
<comment type="caution">
    <text evidence="7">The sequence shown here is derived from an EMBL/GenBank/DDBJ whole genome shotgun (WGS) entry which is preliminary data.</text>
</comment>
<dbReference type="EMBL" id="LJSK01000027">
    <property type="protein sequence ID" value="KPI89265.1"/>
    <property type="molecule type" value="Genomic_DNA"/>
</dbReference>
<evidence type="ECO:0000259" key="6">
    <source>
        <dbReference type="PROSITE" id="PS50089"/>
    </source>
</evidence>
<proteinExistence type="predicted"/>
<dbReference type="Proteomes" id="UP000038009">
    <property type="component" value="Unassembled WGS sequence"/>
</dbReference>
<dbReference type="AlphaFoldDB" id="A0A0N1I0D4"/>
<protein>
    <recommendedName>
        <fullName evidence="6">RING-type domain-containing protein</fullName>
    </recommendedName>
</protein>
<evidence type="ECO:0000256" key="3">
    <source>
        <dbReference type="ARBA" id="ARBA00022833"/>
    </source>
</evidence>
<keyword evidence="8" id="KW-1185">Reference proteome</keyword>
<dbReference type="SUPFAM" id="SSF57850">
    <property type="entry name" value="RING/U-box"/>
    <property type="match status" value="1"/>
</dbReference>
<dbReference type="VEuPathDB" id="TriTrypDB:Lsey_0027_0160"/>
<reference evidence="7 8" key="1">
    <citation type="journal article" date="2015" name="PLoS Pathog.">
        <title>Leptomonas seymouri: Adaptations to the Dixenous Life Cycle Analyzed by Genome Sequencing, Transcriptome Profiling and Co-infection with Leishmania donovani.</title>
        <authorList>
            <person name="Kraeva N."/>
            <person name="Butenko A."/>
            <person name="Hlavacova J."/>
            <person name="Kostygov A."/>
            <person name="Myskova J."/>
            <person name="Grybchuk D."/>
            <person name="Lestinova T."/>
            <person name="Votypka J."/>
            <person name="Volf P."/>
            <person name="Opperdoes F."/>
            <person name="Flegontov P."/>
            <person name="Lukes J."/>
            <person name="Yurchenko V."/>
        </authorList>
    </citation>
    <scope>NUCLEOTIDE SEQUENCE [LARGE SCALE GENOMIC DNA]</scope>
    <source>
        <strain evidence="7 8">ATCC 30220</strain>
    </source>
</reference>
<keyword evidence="3" id="KW-0862">Zinc</keyword>
<gene>
    <name evidence="7" type="ORF">ABL78_1598</name>
</gene>
<dbReference type="OMA" id="CHHWFHV"/>
<keyword evidence="2 4" id="KW-0863">Zinc-finger</keyword>
<feature type="domain" description="RING-type" evidence="6">
    <location>
        <begin position="578"/>
        <end position="620"/>
    </location>
</feature>
<dbReference type="GO" id="GO:0008270">
    <property type="term" value="F:zinc ion binding"/>
    <property type="evidence" value="ECO:0007669"/>
    <property type="project" value="UniProtKB-KW"/>
</dbReference>
<dbReference type="OrthoDB" id="8062037at2759"/>
<dbReference type="Gene3D" id="3.30.40.10">
    <property type="entry name" value="Zinc/RING finger domain, C3HC4 (zinc finger)"/>
    <property type="match status" value="1"/>
</dbReference>
<dbReference type="InterPro" id="IPR001841">
    <property type="entry name" value="Znf_RING"/>
</dbReference>
<dbReference type="Pfam" id="PF13639">
    <property type="entry name" value="zf-RING_2"/>
    <property type="match status" value="1"/>
</dbReference>
<dbReference type="PANTHER" id="PTHR45969">
    <property type="entry name" value="RING ZINC FINGER PROTEIN-RELATED"/>
    <property type="match status" value="1"/>
</dbReference>
<evidence type="ECO:0000256" key="5">
    <source>
        <dbReference type="SAM" id="MobiDB-lite"/>
    </source>
</evidence>
<dbReference type="PROSITE" id="PS50089">
    <property type="entry name" value="ZF_RING_2"/>
    <property type="match status" value="1"/>
</dbReference>
<dbReference type="InterPro" id="IPR013083">
    <property type="entry name" value="Znf_RING/FYVE/PHD"/>
</dbReference>
<evidence type="ECO:0000256" key="2">
    <source>
        <dbReference type="ARBA" id="ARBA00022771"/>
    </source>
</evidence>
<evidence type="ECO:0000313" key="8">
    <source>
        <dbReference type="Proteomes" id="UP000038009"/>
    </source>
</evidence>
<evidence type="ECO:0000256" key="4">
    <source>
        <dbReference type="PROSITE-ProRule" id="PRU00175"/>
    </source>
</evidence>
<evidence type="ECO:0000313" key="7">
    <source>
        <dbReference type="EMBL" id="KPI89265.1"/>
    </source>
</evidence>
<feature type="region of interest" description="Disordered" evidence="5">
    <location>
        <begin position="388"/>
        <end position="410"/>
    </location>
</feature>
<name>A0A0N1I0D4_LEPSE</name>
<accession>A0A0N1I0D4</accession>
<dbReference type="GO" id="GO:0016567">
    <property type="term" value="P:protein ubiquitination"/>
    <property type="evidence" value="ECO:0007669"/>
    <property type="project" value="TreeGrafter"/>
</dbReference>
<keyword evidence="1" id="KW-0479">Metal-binding</keyword>
<sequence>MMLTNQGIDPIIRKITAEEAVEVTPQLWARLKSLPPDETLPQSKYIEILRYTARRILVKIEEAGFNADTWKSYTDFVTQAIVAYGTADMQSYLRIVERLLTAVLGFPSGAQPLLKEYLSCVVAQSMQRNAELTLYLAKVPFGEPPQLEQQPDLEYDGNFVACIEAKPVSEAMKILEQLPSQLTFAHRHAVIHLKLCNPLPIPGCAYVSKGYRCDTCHLRGIHVGFQAMLYDEEVADSGGTMTGVRSDAQISRRKTYGFDICMACAVTFYARQRDYLFALLRSPHKPYSFGHAAGVRISQTCYHTRRRAVSSSSSSPAFPLSRQQSGMDGKICPLLLVPTLAPVRRRLSGHSTSPNRSPSQHPVGDFCIQVATSTSSCGSSACSTDSATEKSGTAASQGGGAATKCFPPGRLPRRKMSHGRIAPAPPVTRCVTQDVVCITLNVTIAPYRARPIAWVLSSAEKFVHMNSMESVLLKHIGPTSEWRSSVKIESSCALRCRQATLTAQVANRQFPTRVGALSFQAPTAPPRGMAASPPSQHLGDSPRGLMSTMSPLLAKGVLYDNSAYDNGNTASDADEELCAICLCPFAGEEPVIETKCCHWFHVTCIEEYIRTAEDTCPLCRAEHVLPDMTRATALKHNAFKIELELTEEQRQMPYVDVCVGSMLTRDGNYHNATSIAAAQCMRIYPNQLRGYQEKSPLNSKENCPEK</sequence>
<dbReference type="GO" id="GO:0061630">
    <property type="term" value="F:ubiquitin protein ligase activity"/>
    <property type="evidence" value="ECO:0007669"/>
    <property type="project" value="TreeGrafter"/>
</dbReference>